<dbReference type="Proteomes" id="UP001642409">
    <property type="component" value="Unassembled WGS sequence"/>
</dbReference>
<dbReference type="EMBL" id="CATOUU010000526">
    <property type="protein sequence ID" value="CAI9932806.1"/>
    <property type="molecule type" value="Genomic_DNA"/>
</dbReference>
<dbReference type="Gene3D" id="3.40.630.30">
    <property type="match status" value="1"/>
</dbReference>
<evidence type="ECO:0000313" key="3">
    <source>
        <dbReference type="EMBL" id="CAL6053366.1"/>
    </source>
</evidence>
<dbReference type="GO" id="GO:0016747">
    <property type="term" value="F:acyltransferase activity, transferring groups other than amino-acyl groups"/>
    <property type="evidence" value="ECO:0007669"/>
    <property type="project" value="InterPro"/>
</dbReference>
<reference evidence="3 4" key="2">
    <citation type="submission" date="2024-07" db="EMBL/GenBank/DDBJ databases">
        <authorList>
            <person name="Akdeniz Z."/>
        </authorList>
    </citation>
    <scope>NUCLEOTIDE SEQUENCE [LARGE SCALE GENOMIC DNA]</scope>
</reference>
<dbReference type="SUPFAM" id="SSF55729">
    <property type="entry name" value="Acyl-CoA N-acyltransferases (Nat)"/>
    <property type="match status" value="1"/>
</dbReference>
<dbReference type="AlphaFoldDB" id="A0AA86P6Q4"/>
<dbReference type="InterPro" id="IPR016181">
    <property type="entry name" value="Acyl_CoA_acyltransferase"/>
</dbReference>
<dbReference type="PROSITE" id="PS51186">
    <property type="entry name" value="GNAT"/>
    <property type="match status" value="1"/>
</dbReference>
<evidence type="ECO:0000259" key="1">
    <source>
        <dbReference type="PROSITE" id="PS51186"/>
    </source>
</evidence>
<dbReference type="InterPro" id="IPR000182">
    <property type="entry name" value="GNAT_dom"/>
</dbReference>
<feature type="domain" description="N-acetyltransferase" evidence="1">
    <location>
        <begin position="1"/>
        <end position="139"/>
    </location>
</feature>
<dbReference type="EMBL" id="CAXDID020000196">
    <property type="protein sequence ID" value="CAL6053366.1"/>
    <property type="molecule type" value="Genomic_DNA"/>
</dbReference>
<gene>
    <name evidence="2" type="ORF">HINF_LOCUS20451</name>
    <name evidence="3" type="ORF">HINF_LOCUS45300</name>
</gene>
<keyword evidence="4" id="KW-1185">Reference proteome</keyword>
<evidence type="ECO:0000313" key="4">
    <source>
        <dbReference type="Proteomes" id="UP001642409"/>
    </source>
</evidence>
<sequence>MSYEFFLIKPDIDPVSFTKVQKLREIQERDESLTNADQTKDLAFMMRGEELVASSSIYITGNKALIQHYLVSGIVRGLGVGSIFFQNIVQALKLRNVEFIYEFAGCPSLAFWYKLGFTASDEQFEVDGGQIPVIKYIMQ</sequence>
<proteinExistence type="predicted"/>
<name>A0AA86P6Q4_9EUKA</name>
<comment type="caution">
    <text evidence="2">The sequence shown here is derived from an EMBL/GenBank/DDBJ whole genome shotgun (WGS) entry which is preliminary data.</text>
</comment>
<accession>A0AA86P6Q4</accession>
<evidence type="ECO:0000313" key="2">
    <source>
        <dbReference type="EMBL" id="CAI9932806.1"/>
    </source>
</evidence>
<organism evidence="2">
    <name type="scientific">Hexamita inflata</name>
    <dbReference type="NCBI Taxonomy" id="28002"/>
    <lineage>
        <taxon>Eukaryota</taxon>
        <taxon>Metamonada</taxon>
        <taxon>Diplomonadida</taxon>
        <taxon>Hexamitidae</taxon>
        <taxon>Hexamitinae</taxon>
        <taxon>Hexamita</taxon>
    </lineage>
</organism>
<protein>
    <submittedName>
        <fullName evidence="2">Acetyltransferase (GNAT) domain-containing protein</fullName>
    </submittedName>
    <submittedName>
        <fullName evidence="3">Acetyltransferase_(GNAT) domain-containing protein</fullName>
    </submittedName>
</protein>
<reference evidence="2" key="1">
    <citation type="submission" date="2023-06" db="EMBL/GenBank/DDBJ databases">
        <authorList>
            <person name="Kurt Z."/>
        </authorList>
    </citation>
    <scope>NUCLEOTIDE SEQUENCE</scope>
</reference>